<evidence type="ECO:0000259" key="3">
    <source>
        <dbReference type="Pfam" id="PF00296"/>
    </source>
</evidence>
<sequence>MKVIGLDIIPNTPDASGRVPTPAERLTQTVENAILFEELGFDGFAVGERHHPPFLSSAPPVVLSHLAALTRRIRLFTGVTLLSVLDPVRVAEDYATVDNLSGGRLELIIGKGNGPEQAELFGIGRLDAWDTIRENYLLLRKIWSEQKVTWDAPAGVPSIRTAPLRDAEIWPRPLQRKIRIWHGSASAERSVELAAEHGDPIFSANGFNPLEHYGRLIDHYRAKWAEFGRDPQDALVGAGHIALVVRPNSQDAREAFRPSYEKLAASLRENGSHQLPGTFTLYEDYDDYLAQSSALVGSPQEVLDKIHRYQQAFGNTVIHISGHGGELGQESLRESLELFASDVLPELRVSVPDPDWPEPVVAVARTPARESIALS</sequence>
<organism evidence="4 5">
    <name type="scientific">Gryllotalpicola protaetiae</name>
    <dbReference type="NCBI Taxonomy" id="2419771"/>
    <lineage>
        <taxon>Bacteria</taxon>
        <taxon>Bacillati</taxon>
        <taxon>Actinomycetota</taxon>
        <taxon>Actinomycetes</taxon>
        <taxon>Micrococcales</taxon>
        <taxon>Microbacteriaceae</taxon>
        <taxon>Gryllotalpicola</taxon>
    </lineage>
</organism>
<evidence type="ECO:0000256" key="2">
    <source>
        <dbReference type="ARBA" id="ARBA00023033"/>
    </source>
</evidence>
<protein>
    <submittedName>
        <fullName evidence="4">LLM class flavin-dependent oxidoreductase</fullName>
    </submittedName>
</protein>
<dbReference type="Gene3D" id="3.20.20.30">
    <property type="entry name" value="Luciferase-like domain"/>
    <property type="match status" value="1"/>
</dbReference>
<dbReference type="PANTHER" id="PTHR30137">
    <property type="entry name" value="LUCIFERASE-LIKE MONOOXYGENASE"/>
    <property type="match status" value="1"/>
</dbReference>
<dbReference type="GO" id="GO:0004497">
    <property type="term" value="F:monooxygenase activity"/>
    <property type="evidence" value="ECO:0007669"/>
    <property type="project" value="UniProtKB-KW"/>
</dbReference>
<dbReference type="GO" id="GO:0005829">
    <property type="term" value="C:cytosol"/>
    <property type="evidence" value="ECO:0007669"/>
    <property type="project" value="TreeGrafter"/>
</dbReference>
<dbReference type="InterPro" id="IPR036661">
    <property type="entry name" value="Luciferase-like_sf"/>
</dbReference>
<dbReference type="RefSeq" id="WP_120789501.1">
    <property type="nucleotide sequence ID" value="NZ_CP032624.1"/>
</dbReference>
<dbReference type="KEGG" id="gry:D7I44_10770"/>
<evidence type="ECO:0000256" key="1">
    <source>
        <dbReference type="ARBA" id="ARBA00023002"/>
    </source>
</evidence>
<keyword evidence="1" id="KW-0560">Oxidoreductase</keyword>
<feature type="domain" description="Luciferase-like" evidence="3">
    <location>
        <begin position="17"/>
        <end position="314"/>
    </location>
</feature>
<dbReference type="PANTHER" id="PTHR30137:SF8">
    <property type="entry name" value="BLR5498 PROTEIN"/>
    <property type="match status" value="1"/>
</dbReference>
<accession>A0A387C091</accession>
<dbReference type="InterPro" id="IPR050766">
    <property type="entry name" value="Bact_Lucif_Oxidored"/>
</dbReference>
<dbReference type="OrthoDB" id="9776438at2"/>
<dbReference type="GO" id="GO:0016705">
    <property type="term" value="F:oxidoreductase activity, acting on paired donors, with incorporation or reduction of molecular oxygen"/>
    <property type="evidence" value="ECO:0007669"/>
    <property type="project" value="InterPro"/>
</dbReference>
<keyword evidence="2" id="KW-0503">Monooxygenase</keyword>
<evidence type="ECO:0000313" key="5">
    <source>
        <dbReference type="Proteomes" id="UP000275069"/>
    </source>
</evidence>
<dbReference type="Proteomes" id="UP000275069">
    <property type="component" value="Chromosome"/>
</dbReference>
<dbReference type="EMBL" id="CP032624">
    <property type="protein sequence ID" value="AYG03971.1"/>
    <property type="molecule type" value="Genomic_DNA"/>
</dbReference>
<dbReference type="SUPFAM" id="SSF51679">
    <property type="entry name" value="Bacterial luciferase-like"/>
    <property type="match status" value="1"/>
</dbReference>
<proteinExistence type="predicted"/>
<evidence type="ECO:0000313" key="4">
    <source>
        <dbReference type="EMBL" id="AYG03971.1"/>
    </source>
</evidence>
<dbReference type="AlphaFoldDB" id="A0A387C091"/>
<dbReference type="InterPro" id="IPR011251">
    <property type="entry name" value="Luciferase-like_dom"/>
</dbReference>
<keyword evidence="5" id="KW-1185">Reference proteome</keyword>
<dbReference type="Pfam" id="PF00296">
    <property type="entry name" value="Bac_luciferase"/>
    <property type="match status" value="1"/>
</dbReference>
<name>A0A387C091_9MICO</name>
<gene>
    <name evidence="4" type="ORF">D7I44_10770</name>
</gene>
<reference evidence="4 5" key="1">
    <citation type="submission" date="2018-09" db="EMBL/GenBank/DDBJ databases">
        <title>Genome sequencing of strain 2DFW10M-5.</title>
        <authorList>
            <person name="Heo J."/>
            <person name="Kim S.-J."/>
            <person name="Kwon S.-W."/>
        </authorList>
    </citation>
    <scope>NUCLEOTIDE SEQUENCE [LARGE SCALE GENOMIC DNA]</scope>
    <source>
        <strain evidence="4 5">2DFW10M-5</strain>
    </source>
</reference>